<proteinExistence type="predicted"/>
<dbReference type="EMBL" id="FPAI01000015">
    <property type="protein sequence ID" value="SFS89124.1"/>
    <property type="molecule type" value="Genomic_DNA"/>
</dbReference>
<organism evidence="3 4">
    <name type="scientific">Halolactibacillus miurensis</name>
    <dbReference type="NCBI Taxonomy" id="306541"/>
    <lineage>
        <taxon>Bacteria</taxon>
        <taxon>Bacillati</taxon>
        <taxon>Bacillota</taxon>
        <taxon>Bacilli</taxon>
        <taxon>Bacillales</taxon>
        <taxon>Bacillaceae</taxon>
        <taxon>Halolactibacillus</taxon>
    </lineage>
</organism>
<dbReference type="RefSeq" id="WP_062321687.1">
    <property type="nucleotide sequence ID" value="NZ_BJWJ01000015.1"/>
</dbReference>
<sequence>MKINKDLLNQIEKSQRQQPLSPSKSVDFQKLVQTQADKLRSFPLEQQLEEIKKQGDKLVRYRTLREVAKYKRMVKSFIKDATSKGLDLSHHHSFNFEGTNRQLHIVKTIDEKLMEMTEQITTDGARSIDLLGLIGEIKGLLINLYS</sequence>
<dbReference type="OrthoDB" id="1680946at2"/>
<reference evidence="2 5" key="2">
    <citation type="submission" date="2019-07" db="EMBL/GenBank/DDBJ databases">
        <title>Whole genome shotgun sequence of Halolactibacillus miurensis NBRC 100873.</title>
        <authorList>
            <person name="Hosoyama A."/>
            <person name="Uohara A."/>
            <person name="Ohji S."/>
            <person name="Ichikawa N."/>
        </authorList>
    </citation>
    <scope>NUCLEOTIDE SEQUENCE [LARGE SCALE GENOMIC DNA]</scope>
    <source>
        <strain evidence="2 5">NBRC 100873</strain>
    </source>
</reference>
<dbReference type="AlphaFoldDB" id="A0A1I6TIX2"/>
<keyword evidence="5" id="KW-1185">Reference proteome</keyword>
<dbReference type="Pfam" id="PF03885">
    <property type="entry name" value="DUF327"/>
    <property type="match status" value="1"/>
</dbReference>
<evidence type="ECO:0000313" key="2">
    <source>
        <dbReference type="EMBL" id="GEM04692.1"/>
    </source>
</evidence>
<protein>
    <recommendedName>
        <fullName evidence="6">DUF327 family protein</fullName>
    </recommendedName>
</protein>
<dbReference type="Gene3D" id="1.20.120.490">
    <property type="entry name" value="Hypothetical protein TM1646-like domain"/>
    <property type="match status" value="1"/>
</dbReference>
<reference evidence="3 4" key="1">
    <citation type="submission" date="2016-10" db="EMBL/GenBank/DDBJ databases">
        <authorList>
            <person name="de Groot N.N."/>
        </authorList>
    </citation>
    <scope>NUCLEOTIDE SEQUENCE [LARGE SCALE GENOMIC DNA]</scope>
    <source>
        <strain evidence="3 4">DSM 17074</strain>
    </source>
</reference>
<accession>A0A1I6TIX2</accession>
<evidence type="ECO:0008006" key="6">
    <source>
        <dbReference type="Google" id="ProtNLM"/>
    </source>
</evidence>
<dbReference type="SUPFAM" id="SSF158397">
    <property type="entry name" value="TM1646-like"/>
    <property type="match status" value="1"/>
</dbReference>
<evidence type="ECO:0000313" key="3">
    <source>
        <dbReference type="EMBL" id="SFS89124.1"/>
    </source>
</evidence>
<name>A0A1I6TIX2_9BACI</name>
<dbReference type="EMBL" id="BJWJ01000015">
    <property type="protein sequence ID" value="GEM04692.1"/>
    <property type="molecule type" value="Genomic_DNA"/>
</dbReference>
<feature type="region of interest" description="Disordered" evidence="1">
    <location>
        <begin position="1"/>
        <end position="25"/>
    </location>
</feature>
<evidence type="ECO:0000256" key="1">
    <source>
        <dbReference type="SAM" id="MobiDB-lite"/>
    </source>
</evidence>
<feature type="compositionally biased region" description="Polar residues" evidence="1">
    <location>
        <begin position="16"/>
        <end position="25"/>
    </location>
</feature>
<gene>
    <name evidence="2" type="primary">yaaR</name>
    <name evidence="2" type="ORF">HMI01_16800</name>
    <name evidence="3" type="ORF">SAMN05421668_11562</name>
</gene>
<dbReference type="STRING" id="306541.SAMN05421668_11562"/>
<dbReference type="InterPro" id="IPR024042">
    <property type="entry name" value="TM1646-like_dom_sf"/>
</dbReference>
<evidence type="ECO:0000313" key="4">
    <source>
        <dbReference type="Proteomes" id="UP000199139"/>
    </source>
</evidence>
<evidence type="ECO:0000313" key="5">
    <source>
        <dbReference type="Proteomes" id="UP000321773"/>
    </source>
</evidence>
<dbReference type="Proteomes" id="UP000199139">
    <property type="component" value="Unassembled WGS sequence"/>
</dbReference>
<dbReference type="Proteomes" id="UP000321773">
    <property type="component" value="Unassembled WGS sequence"/>
</dbReference>
<dbReference type="InterPro" id="IPR005585">
    <property type="entry name" value="DUF327"/>
</dbReference>